<feature type="domain" description="Longin" evidence="13">
    <location>
        <begin position="29"/>
        <end position="113"/>
    </location>
</feature>
<dbReference type="SUPFAM" id="SSF64356">
    <property type="entry name" value="SNARE-like"/>
    <property type="match status" value="1"/>
</dbReference>
<comment type="subcellular location">
    <subcellularLocation>
        <location evidence="1">Cytoplasmic vesicle membrane</location>
    </subcellularLocation>
    <subcellularLocation>
        <location evidence="9">Endomembrane system</location>
        <topology evidence="9">Single-pass type IV membrane protein</topology>
    </subcellularLocation>
</comment>
<evidence type="ECO:0000256" key="12">
    <source>
        <dbReference type="SAM" id="Phobius"/>
    </source>
</evidence>
<dbReference type="SMART" id="SM01270">
    <property type="entry name" value="Longin"/>
    <property type="match status" value="1"/>
</dbReference>
<evidence type="ECO:0000256" key="4">
    <source>
        <dbReference type="ARBA" id="ARBA00022692"/>
    </source>
</evidence>
<evidence type="ECO:0000259" key="14">
    <source>
        <dbReference type="PROSITE" id="PS50892"/>
    </source>
</evidence>
<dbReference type="Pfam" id="PF13774">
    <property type="entry name" value="Longin"/>
    <property type="match status" value="1"/>
</dbReference>
<dbReference type="InterPro" id="IPR010908">
    <property type="entry name" value="Longin_dom"/>
</dbReference>
<dbReference type="PRINTS" id="PR00219">
    <property type="entry name" value="SYNAPTOBREVN"/>
</dbReference>
<evidence type="ECO:0000313" key="15">
    <source>
        <dbReference type="EMBL" id="PRP87592.1"/>
    </source>
</evidence>
<evidence type="ECO:0000256" key="10">
    <source>
        <dbReference type="PROSITE-ProRule" id="PRU00290"/>
    </source>
</evidence>
<comment type="caution">
    <text evidence="15">The sequence shown here is derived from an EMBL/GenBank/DDBJ whole genome shotgun (WGS) entry which is preliminary data.</text>
</comment>
<gene>
    <name evidence="15" type="ORF">PROFUN_04619</name>
</gene>
<keyword evidence="6 12" id="KW-1133">Transmembrane helix</keyword>
<dbReference type="GO" id="GO:0005768">
    <property type="term" value="C:endosome"/>
    <property type="evidence" value="ECO:0007669"/>
    <property type="project" value="UniProtKB-ARBA"/>
</dbReference>
<dbReference type="PROSITE" id="PS50892">
    <property type="entry name" value="V_SNARE"/>
    <property type="match status" value="1"/>
</dbReference>
<evidence type="ECO:0000256" key="5">
    <source>
        <dbReference type="ARBA" id="ARBA00022927"/>
    </source>
</evidence>
<evidence type="ECO:0000256" key="11">
    <source>
        <dbReference type="SAM" id="MobiDB-lite"/>
    </source>
</evidence>
<keyword evidence="16" id="KW-1185">Reference proteome</keyword>
<proteinExistence type="inferred from homology"/>
<dbReference type="SUPFAM" id="SSF58038">
    <property type="entry name" value="SNARE fusion complex"/>
    <property type="match status" value="1"/>
</dbReference>
<evidence type="ECO:0008006" key="17">
    <source>
        <dbReference type="Google" id="ProtNLM"/>
    </source>
</evidence>
<dbReference type="GO" id="GO:0030659">
    <property type="term" value="C:cytoplasmic vesicle membrane"/>
    <property type="evidence" value="ECO:0007669"/>
    <property type="project" value="UniProtKB-SubCell"/>
</dbReference>
<name>A0A2P6NUE4_9EUKA</name>
<evidence type="ECO:0000256" key="3">
    <source>
        <dbReference type="ARBA" id="ARBA00022448"/>
    </source>
</evidence>
<evidence type="ECO:0000259" key="13">
    <source>
        <dbReference type="PROSITE" id="PS50859"/>
    </source>
</evidence>
<dbReference type="InterPro" id="IPR001388">
    <property type="entry name" value="Synaptobrevin-like"/>
</dbReference>
<dbReference type="AlphaFoldDB" id="A0A2P6NUE4"/>
<evidence type="ECO:0000256" key="9">
    <source>
        <dbReference type="ARBA" id="ARBA00046280"/>
    </source>
</evidence>
<reference evidence="15 16" key="1">
    <citation type="journal article" date="2018" name="Genome Biol. Evol.">
        <title>Multiple Roots of Fruiting Body Formation in Amoebozoa.</title>
        <authorList>
            <person name="Hillmann F."/>
            <person name="Forbes G."/>
            <person name="Novohradska S."/>
            <person name="Ferling I."/>
            <person name="Riege K."/>
            <person name="Groth M."/>
            <person name="Westermann M."/>
            <person name="Marz M."/>
            <person name="Spaller T."/>
            <person name="Winckler T."/>
            <person name="Schaap P."/>
            <person name="Glockner G."/>
        </authorList>
    </citation>
    <scope>NUCLEOTIDE SEQUENCE [LARGE SCALE GENOMIC DNA]</scope>
    <source>
        <strain evidence="15 16">Jena</strain>
    </source>
</reference>
<keyword evidence="8" id="KW-0968">Cytoplasmic vesicle</keyword>
<evidence type="ECO:0000256" key="7">
    <source>
        <dbReference type="ARBA" id="ARBA00023136"/>
    </source>
</evidence>
<dbReference type="InParanoid" id="A0A2P6NUE4"/>
<sequence>MMLARCFSRFFAFPTSEQQQPIMPIDGTLIARGTTILALWVSPGSNFVEVAKRLLTQISSETDTKKSYAHQGFMFHFVVERGIIYMCMSDSNTGFKGPYTLLYDLISKVKANYPQEVYSANEIPPLSRIIKEQTSFYNDSTLSDKTGKLRSQVNDVKNVMIENVDKVLARGEKIETLVDKTQELQDSATTFQFKSREVKNKFWWKNLKMKICIGITILIIVLLVVLLLLWKTGVFDNLGKGGNNNNGGGATTTSSQATHASTSFTSSTTFITAPTVAPPPTS</sequence>
<dbReference type="InterPro" id="IPR042855">
    <property type="entry name" value="V_SNARE_CC"/>
</dbReference>
<protein>
    <recommendedName>
        <fullName evidence="17">Synaptobrevin domain-containing protein</fullName>
    </recommendedName>
</protein>
<organism evidence="15 16">
    <name type="scientific">Planoprotostelium fungivorum</name>
    <dbReference type="NCBI Taxonomy" id="1890364"/>
    <lineage>
        <taxon>Eukaryota</taxon>
        <taxon>Amoebozoa</taxon>
        <taxon>Evosea</taxon>
        <taxon>Variosea</taxon>
        <taxon>Cavosteliida</taxon>
        <taxon>Cavosteliaceae</taxon>
        <taxon>Planoprotostelium</taxon>
    </lineage>
</organism>
<dbReference type="InterPro" id="IPR011012">
    <property type="entry name" value="Longin-like_dom_sf"/>
</dbReference>
<dbReference type="Proteomes" id="UP000241769">
    <property type="component" value="Unassembled WGS sequence"/>
</dbReference>
<keyword evidence="3" id="KW-0813">Transport</keyword>
<keyword evidence="7 12" id="KW-0472">Membrane</keyword>
<dbReference type="Gene3D" id="1.20.5.110">
    <property type="match status" value="1"/>
</dbReference>
<evidence type="ECO:0000256" key="2">
    <source>
        <dbReference type="ARBA" id="ARBA00008025"/>
    </source>
</evidence>
<keyword evidence="4 12" id="KW-0812">Transmembrane</keyword>
<evidence type="ECO:0000256" key="8">
    <source>
        <dbReference type="ARBA" id="ARBA00023329"/>
    </source>
</evidence>
<dbReference type="Pfam" id="PF00957">
    <property type="entry name" value="Synaptobrevin"/>
    <property type="match status" value="1"/>
</dbReference>
<dbReference type="PROSITE" id="PS50859">
    <property type="entry name" value="LONGIN"/>
    <property type="match status" value="1"/>
</dbReference>
<dbReference type="GO" id="GO:0015031">
    <property type="term" value="P:protein transport"/>
    <property type="evidence" value="ECO:0007669"/>
    <property type="project" value="UniProtKB-KW"/>
</dbReference>
<dbReference type="PANTHER" id="PTHR21136">
    <property type="entry name" value="SNARE PROTEINS"/>
    <property type="match status" value="1"/>
</dbReference>
<keyword evidence="10" id="KW-0175">Coiled coil</keyword>
<dbReference type="EMBL" id="MDYQ01000019">
    <property type="protein sequence ID" value="PRP87592.1"/>
    <property type="molecule type" value="Genomic_DNA"/>
</dbReference>
<dbReference type="CDD" id="cd14824">
    <property type="entry name" value="Longin"/>
    <property type="match status" value="1"/>
</dbReference>
<evidence type="ECO:0000256" key="6">
    <source>
        <dbReference type="ARBA" id="ARBA00022989"/>
    </source>
</evidence>
<dbReference type="InterPro" id="IPR051097">
    <property type="entry name" value="Synaptobrevin-like_transport"/>
</dbReference>
<comment type="similarity">
    <text evidence="2">Belongs to the synaptobrevin family.</text>
</comment>
<dbReference type="OrthoDB" id="248747at2759"/>
<dbReference type="FunFam" id="1.20.5.110:FF:000004">
    <property type="entry name" value="Vesicle-associated membrane protein 7"/>
    <property type="match status" value="1"/>
</dbReference>
<dbReference type="Gene3D" id="3.30.450.50">
    <property type="entry name" value="Longin domain"/>
    <property type="match status" value="1"/>
</dbReference>
<accession>A0A2P6NUE4</accession>
<feature type="domain" description="V-SNARE coiled-coil homology" evidence="14">
    <location>
        <begin position="145"/>
        <end position="205"/>
    </location>
</feature>
<dbReference type="GO" id="GO:0016192">
    <property type="term" value="P:vesicle-mediated transport"/>
    <property type="evidence" value="ECO:0007669"/>
    <property type="project" value="InterPro"/>
</dbReference>
<dbReference type="PANTHER" id="PTHR21136:SF168">
    <property type="entry name" value="VESICLE-ASSOCIATED MEMBRANE PROTEIN 9"/>
    <property type="match status" value="1"/>
</dbReference>
<evidence type="ECO:0000256" key="1">
    <source>
        <dbReference type="ARBA" id="ARBA00004156"/>
    </source>
</evidence>
<evidence type="ECO:0000313" key="16">
    <source>
        <dbReference type="Proteomes" id="UP000241769"/>
    </source>
</evidence>
<dbReference type="STRING" id="1890364.A0A2P6NUE4"/>
<feature type="transmembrane region" description="Helical" evidence="12">
    <location>
        <begin position="211"/>
        <end position="230"/>
    </location>
</feature>
<feature type="region of interest" description="Disordered" evidence="11">
    <location>
        <begin position="241"/>
        <end position="265"/>
    </location>
</feature>
<keyword evidence="5" id="KW-0653">Protein transport</keyword>
<feature type="compositionally biased region" description="Low complexity" evidence="11">
    <location>
        <begin position="251"/>
        <end position="265"/>
    </location>
</feature>
<feature type="compositionally biased region" description="Gly residues" evidence="11">
    <location>
        <begin position="241"/>
        <end position="250"/>
    </location>
</feature>